<dbReference type="AlphaFoldDB" id="A0A8R1IJ70"/>
<dbReference type="EnsemblMetazoa" id="CJA32496.1">
    <property type="protein sequence ID" value="CJA32496.1"/>
    <property type="gene ID" value="WBGene00208343"/>
</dbReference>
<keyword evidence="1" id="KW-0812">Transmembrane</keyword>
<name>A0A8R1IJ70_CAEJA</name>
<proteinExistence type="predicted"/>
<reference evidence="2" key="2">
    <citation type="submission" date="2022-06" db="UniProtKB">
        <authorList>
            <consortium name="EnsemblMetazoa"/>
        </authorList>
    </citation>
    <scope>IDENTIFICATION</scope>
    <source>
        <strain evidence="2">DF5081</strain>
    </source>
</reference>
<evidence type="ECO:0000256" key="1">
    <source>
        <dbReference type="SAM" id="Phobius"/>
    </source>
</evidence>
<dbReference type="Proteomes" id="UP000005237">
    <property type="component" value="Unassembled WGS sequence"/>
</dbReference>
<protein>
    <submittedName>
        <fullName evidence="2">Uncharacterized protein</fullName>
    </submittedName>
</protein>
<evidence type="ECO:0000313" key="2">
    <source>
        <dbReference type="EnsemblMetazoa" id="CJA32496.1"/>
    </source>
</evidence>
<feature type="transmembrane region" description="Helical" evidence="1">
    <location>
        <begin position="136"/>
        <end position="158"/>
    </location>
</feature>
<keyword evidence="1" id="KW-0472">Membrane</keyword>
<keyword evidence="3" id="KW-1185">Reference proteome</keyword>
<sequence length="174" mass="20124">MLATSLIVAEITLARARAHDMFVSIVSCESALGEKRGFARAQSIRRQRQQFQEVKAIKSDNRDGSLFLFWKAANKLKINAGFWTHPSHRDPPCNVQLFVLLIVRLVIVLILLHPIAFHHHRHVDIFSLDPNPIRHMTPIATFVLIMTSYFNLILIFTCQLDRKISRDRERDTNK</sequence>
<feature type="transmembrane region" description="Helical" evidence="1">
    <location>
        <begin position="97"/>
        <end position="116"/>
    </location>
</feature>
<accession>A0A8R1IJ70</accession>
<keyword evidence="1" id="KW-1133">Transmembrane helix</keyword>
<evidence type="ECO:0000313" key="3">
    <source>
        <dbReference type="Proteomes" id="UP000005237"/>
    </source>
</evidence>
<reference evidence="3" key="1">
    <citation type="submission" date="2010-08" db="EMBL/GenBank/DDBJ databases">
        <authorList>
            <consortium name="Caenorhabditis japonica Sequencing Consortium"/>
            <person name="Wilson R.K."/>
        </authorList>
    </citation>
    <scope>NUCLEOTIDE SEQUENCE [LARGE SCALE GENOMIC DNA]</scope>
    <source>
        <strain evidence="3">DF5081</strain>
    </source>
</reference>
<organism evidence="2 3">
    <name type="scientific">Caenorhabditis japonica</name>
    <dbReference type="NCBI Taxonomy" id="281687"/>
    <lineage>
        <taxon>Eukaryota</taxon>
        <taxon>Metazoa</taxon>
        <taxon>Ecdysozoa</taxon>
        <taxon>Nematoda</taxon>
        <taxon>Chromadorea</taxon>
        <taxon>Rhabditida</taxon>
        <taxon>Rhabditina</taxon>
        <taxon>Rhabditomorpha</taxon>
        <taxon>Rhabditoidea</taxon>
        <taxon>Rhabditidae</taxon>
        <taxon>Peloderinae</taxon>
        <taxon>Caenorhabditis</taxon>
    </lineage>
</organism>